<protein>
    <submittedName>
        <fullName evidence="4">PGAP1 family protein</fullName>
    </submittedName>
</protein>
<evidence type="ECO:0000259" key="2">
    <source>
        <dbReference type="Pfam" id="PF07819"/>
    </source>
</evidence>
<dbReference type="Proteomes" id="UP000011131">
    <property type="component" value="Chromosome"/>
</dbReference>
<dbReference type="Pfam" id="PF07819">
    <property type="entry name" value="PGAP1"/>
    <property type="match status" value="1"/>
</dbReference>
<dbReference type="AlphaFoldDB" id="L7UI52"/>
<dbReference type="InterPro" id="IPR008964">
    <property type="entry name" value="Invasin/intimin_cell_adhesion"/>
</dbReference>
<dbReference type="PATRIC" id="fig|1278073.3.peg.6523"/>
<dbReference type="InterPro" id="IPR012908">
    <property type="entry name" value="PGAP1-ab_dom-like"/>
</dbReference>
<name>L7UI52_MYXSD</name>
<dbReference type="SUPFAM" id="SSF53474">
    <property type="entry name" value="alpha/beta-Hydrolases"/>
    <property type="match status" value="1"/>
</dbReference>
<proteinExistence type="predicted"/>
<dbReference type="KEGG" id="msd:MYSTI_06425"/>
<dbReference type="NCBIfam" id="TIGR04215">
    <property type="entry name" value="choice_anch_A"/>
    <property type="match status" value="1"/>
</dbReference>
<gene>
    <name evidence="4" type="ordered locus">MYSTI_06425</name>
</gene>
<reference evidence="4 5" key="1">
    <citation type="journal article" date="2013" name="Genome Announc.">
        <title>Complete genome sequence of Myxococcus stipitatus strain DSM 14675, a fruiting myxobacterium.</title>
        <authorList>
            <person name="Huntley S."/>
            <person name="Kneip S."/>
            <person name="Treuner-Lange A."/>
            <person name="Sogaard-Andersen L."/>
        </authorList>
    </citation>
    <scope>NUCLEOTIDE SEQUENCE [LARGE SCALE GENOMIC DNA]</scope>
    <source>
        <strain evidence="5">DSM 14675 / JCM 12634 / Mx s8</strain>
    </source>
</reference>
<dbReference type="InterPro" id="IPR026588">
    <property type="entry name" value="Choice_anch_A"/>
</dbReference>
<dbReference type="STRING" id="1278073.MYSTI_06425"/>
<evidence type="ECO:0000313" key="5">
    <source>
        <dbReference type="Proteomes" id="UP000011131"/>
    </source>
</evidence>
<organism evidence="4 5">
    <name type="scientific">Myxococcus stipitatus (strain DSM 14675 / JCM 12634 / Mx s8)</name>
    <dbReference type="NCBI Taxonomy" id="1278073"/>
    <lineage>
        <taxon>Bacteria</taxon>
        <taxon>Pseudomonadati</taxon>
        <taxon>Myxococcota</taxon>
        <taxon>Myxococcia</taxon>
        <taxon>Myxococcales</taxon>
        <taxon>Cystobacterineae</taxon>
        <taxon>Myxococcaceae</taxon>
        <taxon>Myxococcus</taxon>
    </lineage>
</organism>
<accession>L7UI52</accession>
<dbReference type="InterPro" id="IPR029058">
    <property type="entry name" value="AB_hydrolase_fold"/>
</dbReference>
<evidence type="ECO:0000313" key="4">
    <source>
        <dbReference type="EMBL" id="AGC47698.1"/>
    </source>
</evidence>
<dbReference type="RefSeq" id="WP_015351952.1">
    <property type="nucleotide sequence ID" value="NC_020126.1"/>
</dbReference>
<dbReference type="Pfam" id="PF20597">
    <property type="entry name" value="pAdhesive_15"/>
    <property type="match status" value="1"/>
</dbReference>
<dbReference type="InterPro" id="IPR049804">
    <property type="entry name" value="Choice_anch_L"/>
</dbReference>
<dbReference type="eggNOG" id="COG1361">
    <property type="taxonomic scope" value="Bacteria"/>
</dbReference>
<keyword evidence="1" id="KW-0732">Signal</keyword>
<dbReference type="SUPFAM" id="SSF49373">
    <property type="entry name" value="Invasin/intimin cell-adhesion fragments"/>
    <property type="match status" value="1"/>
</dbReference>
<dbReference type="eggNOG" id="COG5492">
    <property type="taxonomic scope" value="Bacteria"/>
</dbReference>
<feature type="chain" id="PRO_5003984478" evidence="1">
    <location>
        <begin position="19"/>
        <end position="1235"/>
    </location>
</feature>
<keyword evidence="5" id="KW-1185">Reference proteome</keyword>
<feature type="domain" description="Choice-of-anchor A" evidence="3">
    <location>
        <begin position="989"/>
        <end position="1224"/>
    </location>
</feature>
<dbReference type="HOGENOM" id="CLU_267251_0_0_7"/>
<dbReference type="OrthoDB" id="5480856at2"/>
<feature type="signal peptide" evidence="1">
    <location>
        <begin position="1"/>
        <end position="18"/>
    </location>
</feature>
<dbReference type="NCBIfam" id="NF038133">
    <property type="entry name" value="choice_anch_L"/>
    <property type="match status" value="1"/>
</dbReference>
<dbReference type="EMBL" id="CP004025">
    <property type="protein sequence ID" value="AGC47698.1"/>
    <property type="molecule type" value="Genomic_DNA"/>
</dbReference>
<dbReference type="Gene3D" id="3.40.50.1820">
    <property type="entry name" value="alpha/beta hydrolase"/>
    <property type="match status" value="1"/>
</dbReference>
<sequence>MQTRKVSLLPLVIALALACGDVSPHEPQPPPPKNEVFRDMSAERARFKNLRLEPTVSGALLATPADAAAALDLTSFVSGQVTSPVPQAAVVVPRFGDISPRKGASMLVLSTGHVDDAVRLPEPGTDFGTVGTEGDVSTVRITFNVPRGMTRLSFDYRFLSAESPDFIGSQYNDQFTAHVTDIQGTRLAEQTSVNSAHFFDASSTRAGKTKFDSLLADDPSGIDNFPANYPEGIQLFPDAGITDFKSVNVPISVPAQGGQVTLVFEIRDLGDGILDSTVVIDNVAFASLEMIDPNPILIDTFLNQVETDTLRLSTLGTPARSVAADGVSAVLLRARVSNLGNMTFSLGPTHNPANGGLVPIGSVAAPTNTIITRVEEVATGQFFAFALYIPPEDFKRPDTGADDMARQRDVVLDTSYTPTGGTAFPDTHKITVVRPPVVTVHDIWSGCDFWGNAGISGSSLHNVTCADYKSTNSESIDSPANSTVVGRAIRTALVKMRGEGTAVTQVDVIGHGMGGILARKFASRSSYKNANNYGKGDLNRLILSNTPHAGTLLANALTEVRANMKLKYAPEWATFNTELLRAFGFSLEPADGVSPMAIDDLTINNPALVAIGETHVPTHVLVSTNGQNIERKFGHPALLDAVKMIYTNMEEYHPLTEELIAPGTHNLIMKANIVRPPTQNIQPSRVFCDQDFDMFATTKDQQGSASTLATTAFSMTNTLATLNHFRTPTNPAYFQRTVELLNTPIASTAFDGMLQTPVAPPPPTCTGVFAPDAPASEQPREALAEDTTQAWEESLLAGGIRIVSPAPGTPVSPGATVTVVTEGTDGFVPVLAYVSGAGVLATMDEPPFTTSFRIPAEAVGTVQLVATGINAQKRMRASVPVFLPVVSAARLSVISVINGDGILHGLGSTLNLTVNGHYDDGVIRNITSQAVGTIYSSSNDGIVTVTPAGVVTATGTGIATIVIRNGTVTTSISVTVLEKPVANCIQVRLNDHNLFVLEDYREGIDVGGKVAAGGTLQLKDFRVGWQLPASDRDGVLVAGQTLDLNNGAVWGEARYGGQYRPTGNVTFPRGSVRQGVPVNFASMGTSLRRLSTDLAALPLQGTTTIESWGGITLRGTDPKVNVFRVEAAAIQNATLLTIAAPANSTVVINVRGTSARFANFGHVFEGGIDENGVLFNLPDATTLTALDYGFYGTVLAPNAHVSFNNGSWVGGMYARSLTGNAVGHLSRLRDTDICR</sequence>
<dbReference type="eggNOG" id="COG1075">
    <property type="taxonomic scope" value="Bacteria"/>
</dbReference>
<feature type="domain" description="GPI inositol-deacylase PGAP1-like alpha/beta" evidence="2">
    <location>
        <begin position="485"/>
        <end position="560"/>
    </location>
</feature>
<evidence type="ECO:0000259" key="3">
    <source>
        <dbReference type="Pfam" id="PF20597"/>
    </source>
</evidence>
<dbReference type="GO" id="GO:0016788">
    <property type="term" value="F:hydrolase activity, acting on ester bonds"/>
    <property type="evidence" value="ECO:0007669"/>
    <property type="project" value="InterPro"/>
</dbReference>
<dbReference type="PROSITE" id="PS51257">
    <property type="entry name" value="PROKAR_LIPOPROTEIN"/>
    <property type="match status" value="1"/>
</dbReference>
<dbReference type="Gene3D" id="2.60.40.1080">
    <property type="match status" value="1"/>
</dbReference>
<evidence type="ECO:0000256" key="1">
    <source>
        <dbReference type="SAM" id="SignalP"/>
    </source>
</evidence>